<evidence type="ECO:0000256" key="1">
    <source>
        <dbReference type="ARBA" id="ARBA00004141"/>
    </source>
</evidence>
<feature type="transmembrane region" description="Helical" evidence="7">
    <location>
        <begin position="411"/>
        <end position="430"/>
    </location>
</feature>
<dbReference type="Gene3D" id="1.20.1250.20">
    <property type="entry name" value="MFS general substrate transporter like domains"/>
    <property type="match status" value="1"/>
</dbReference>
<feature type="transmembrane region" description="Helical" evidence="7">
    <location>
        <begin position="235"/>
        <end position="255"/>
    </location>
</feature>
<feature type="region of interest" description="Disordered" evidence="6">
    <location>
        <begin position="1"/>
        <end position="37"/>
    </location>
</feature>
<dbReference type="InterPro" id="IPR005829">
    <property type="entry name" value="Sugar_transporter_CS"/>
</dbReference>
<keyword evidence="5 7" id="KW-0472">Membrane</keyword>
<feature type="transmembrane region" description="Helical" evidence="7">
    <location>
        <begin position="79"/>
        <end position="98"/>
    </location>
</feature>
<name>A0ABR0EHF8_ZASCE</name>
<evidence type="ECO:0000256" key="6">
    <source>
        <dbReference type="SAM" id="MobiDB-lite"/>
    </source>
</evidence>
<feature type="transmembrane region" description="Helical" evidence="7">
    <location>
        <begin position="118"/>
        <end position="140"/>
    </location>
</feature>
<reference evidence="9 10" key="1">
    <citation type="journal article" date="2023" name="G3 (Bethesda)">
        <title>A chromosome-level genome assembly of Zasmidium syzygii isolated from banana leaves.</title>
        <authorList>
            <person name="van Westerhoven A.C."/>
            <person name="Mehrabi R."/>
            <person name="Talebi R."/>
            <person name="Steentjes M.B.F."/>
            <person name="Corcolon B."/>
            <person name="Chong P.A."/>
            <person name="Kema G.H.J."/>
            <person name="Seidl M.F."/>
        </authorList>
    </citation>
    <scope>NUCLEOTIDE SEQUENCE [LARGE SCALE GENOMIC DNA]</scope>
    <source>
        <strain evidence="9 10">P124</strain>
    </source>
</reference>
<evidence type="ECO:0000313" key="9">
    <source>
        <dbReference type="EMBL" id="KAK4500563.1"/>
    </source>
</evidence>
<proteinExistence type="predicted"/>
<protein>
    <recommendedName>
        <fullName evidence="8">Major facilitator superfamily (MFS) profile domain-containing protein</fullName>
    </recommendedName>
</protein>
<dbReference type="EMBL" id="JAXOVC010000006">
    <property type="protein sequence ID" value="KAK4500563.1"/>
    <property type="molecule type" value="Genomic_DNA"/>
</dbReference>
<evidence type="ECO:0000313" key="10">
    <source>
        <dbReference type="Proteomes" id="UP001305779"/>
    </source>
</evidence>
<feature type="transmembrane region" description="Helical" evidence="7">
    <location>
        <begin position="172"/>
        <end position="192"/>
    </location>
</feature>
<dbReference type="SUPFAM" id="SSF103473">
    <property type="entry name" value="MFS general substrate transporter"/>
    <property type="match status" value="1"/>
</dbReference>
<feature type="transmembrane region" description="Helical" evidence="7">
    <location>
        <begin position="442"/>
        <end position="461"/>
    </location>
</feature>
<comment type="subcellular location">
    <subcellularLocation>
        <location evidence="1">Membrane</location>
        <topology evidence="1">Multi-pass membrane protein</topology>
    </subcellularLocation>
</comment>
<dbReference type="InterPro" id="IPR020846">
    <property type="entry name" value="MFS_dom"/>
</dbReference>
<keyword evidence="10" id="KW-1185">Reference proteome</keyword>
<feature type="domain" description="Major facilitator superfamily (MFS) profile" evidence="8">
    <location>
        <begin position="80"/>
        <end position="538"/>
    </location>
</feature>
<feature type="transmembrane region" description="Helical" evidence="7">
    <location>
        <begin position="147"/>
        <end position="166"/>
    </location>
</feature>
<feature type="transmembrane region" description="Helical" evidence="7">
    <location>
        <begin position="306"/>
        <end position="324"/>
    </location>
</feature>
<dbReference type="PROSITE" id="PS50850">
    <property type="entry name" value="MFS"/>
    <property type="match status" value="1"/>
</dbReference>
<evidence type="ECO:0000256" key="3">
    <source>
        <dbReference type="ARBA" id="ARBA00022692"/>
    </source>
</evidence>
<sequence>MAAETNNLPTVADEKTNIDSTAAHRETGESSSGHREHDFIEKFEHTAATGYGNERGEKAIDDLTDAENPNVHENFNAQLFLGLTAMSFLWVGSQIPLYLFGSVLPDIYSEIGGANGRWVWMVIGYLIPNAALCPFVGALSDLLGRKVVAAFGQVLLIIGPVVVSTAHDMNVAIGGMVLAGLGAGLNELIALAGTSEMVPVRKRAGYVGAVVFTILPFCPSPLWAQLITRDSNWRYIGALVGAWNFVGLVLVFLCYKDPVRDRPAAKEVLKQVDYVGGFFSIGGVTCFMSGMQWGARQYTWTSAHTLVPFCIGLVLIICFFIWEIKFAKYPMVPKEIFSKDKRTMVLILLVTFFSGGNFFVVLLFWPTQVYNMYGNDPIQIGIRTLPIGFGIIFGAAFALVLIGATKGRTTILMIWWTVFMTAFVGAMSAARPDNLNPVVYPLITLAAVGVGAVIIPCSIIAQIMCPTELIGTITAITLSIRYIGGAVGFAAYYNVFFHKYFAEANVVAGPIIAEAGITTDYFELVNLITLASNAEYQKVMDLIASSPTVMHKDTAYATIIGAVQKAFGIAYQWPYWISIAFGGTCILCSLGLRDIRQHM</sequence>
<evidence type="ECO:0000256" key="7">
    <source>
        <dbReference type="SAM" id="Phobius"/>
    </source>
</evidence>
<organism evidence="9 10">
    <name type="scientific">Zasmidium cellare</name>
    <name type="common">Wine cellar mold</name>
    <name type="synonym">Racodium cellare</name>
    <dbReference type="NCBI Taxonomy" id="395010"/>
    <lineage>
        <taxon>Eukaryota</taxon>
        <taxon>Fungi</taxon>
        <taxon>Dikarya</taxon>
        <taxon>Ascomycota</taxon>
        <taxon>Pezizomycotina</taxon>
        <taxon>Dothideomycetes</taxon>
        <taxon>Dothideomycetidae</taxon>
        <taxon>Mycosphaerellales</taxon>
        <taxon>Mycosphaerellaceae</taxon>
        <taxon>Zasmidium</taxon>
    </lineage>
</organism>
<feature type="transmembrane region" description="Helical" evidence="7">
    <location>
        <begin position="473"/>
        <end position="493"/>
    </location>
</feature>
<dbReference type="InterPro" id="IPR010573">
    <property type="entry name" value="MFS_Str1/Tri12-like"/>
</dbReference>
<dbReference type="PANTHER" id="PTHR23501">
    <property type="entry name" value="MAJOR FACILITATOR SUPERFAMILY"/>
    <property type="match status" value="1"/>
</dbReference>
<gene>
    <name evidence="9" type="ORF">PRZ48_008752</name>
</gene>
<dbReference type="PANTHER" id="PTHR23501:SF109">
    <property type="entry name" value="MAJOR FACILITATOR SUPERFAMILY (MFS) PROFILE DOMAIN-CONTAINING PROTEIN-RELATED"/>
    <property type="match status" value="1"/>
</dbReference>
<feature type="transmembrane region" description="Helical" evidence="7">
    <location>
        <begin position="573"/>
        <end position="592"/>
    </location>
</feature>
<keyword evidence="4 7" id="KW-1133">Transmembrane helix</keyword>
<feature type="transmembrane region" description="Helical" evidence="7">
    <location>
        <begin position="345"/>
        <end position="365"/>
    </location>
</feature>
<dbReference type="InterPro" id="IPR036259">
    <property type="entry name" value="MFS_trans_sf"/>
</dbReference>
<comment type="caution">
    <text evidence="9">The sequence shown here is derived from an EMBL/GenBank/DDBJ whole genome shotgun (WGS) entry which is preliminary data.</text>
</comment>
<dbReference type="PROSITE" id="PS00216">
    <property type="entry name" value="SUGAR_TRANSPORT_1"/>
    <property type="match status" value="1"/>
</dbReference>
<feature type="transmembrane region" description="Helical" evidence="7">
    <location>
        <begin position="385"/>
        <end position="404"/>
    </location>
</feature>
<dbReference type="Proteomes" id="UP001305779">
    <property type="component" value="Unassembled WGS sequence"/>
</dbReference>
<feature type="compositionally biased region" description="Basic and acidic residues" evidence="6">
    <location>
        <begin position="12"/>
        <end position="37"/>
    </location>
</feature>
<dbReference type="Pfam" id="PF06609">
    <property type="entry name" value="TRI12"/>
    <property type="match status" value="1"/>
</dbReference>
<feature type="transmembrane region" description="Helical" evidence="7">
    <location>
        <begin position="204"/>
        <end position="223"/>
    </location>
</feature>
<keyword evidence="2" id="KW-0813">Transport</keyword>
<accession>A0ABR0EHF8</accession>
<evidence type="ECO:0000259" key="8">
    <source>
        <dbReference type="PROSITE" id="PS50850"/>
    </source>
</evidence>
<evidence type="ECO:0000256" key="5">
    <source>
        <dbReference type="ARBA" id="ARBA00023136"/>
    </source>
</evidence>
<evidence type="ECO:0000256" key="4">
    <source>
        <dbReference type="ARBA" id="ARBA00022989"/>
    </source>
</evidence>
<evidence type="ECO:0000256" key="2">
    <source>
        <dbReference type="ARBA" id="ARBA00022448"/>
    </source>
</evidence>
<keyword evidence="3 7" id="KW-0812">Transmembrane</keyword>
<feature type="transmembrane region" description="Helical" evidence="7">
    <location>
        <begin position="275"/>
        <end position="294"/>
    </location>
</feature>